<organism evidence="1 2">
    <name type="scientific">Formosa undariae</name>
    <dbReference type="NCBI Taxonomy" id="1325436"/>
    <lineage>
        <taxon>Bacteria</taxon>
        <taxon>Pseudomonadati</taxon>
        <taxon>Bacteroidota</taxon>
        <taxon>Flavobacteriia</taxon>
        <taxon>Flavobacteriales</taxon>
        <taxon>Flavobacteriaceae</taxon>
        <taxon>Formosa</taxon>
    </lineage>
</organism>
<comment type="caution">
    <text evidence="1">The sequence shown here is derived from an EMBL/GenBank/DDBJ whole genome shotgun (WGS) entry which is preliminary data.</text>
</comment>
<keyword evidence="2" id="KW-1185">Reference proteome</keyword>
<name>A0ABV5EZB2_9FLAO</name>
<dbReference type="Proteomes" id="UP001589605">
    <property type="component" value="Unassembled WGS sequence"/>
</dbReference>
<proteinExistence type="predicted"/>
<dbReference type="RefSeq" id="WP_382381700.1">
    <property type="nucleotide sequence ID" value="NZ_JBHMEZ010000003.1"/>
</dbReference>
<reference evidence="1 2" key="1">
    <citation type="submission" date="2024-09" db="EMBL/GenBank/DDBJ databases">
        <authorList>
            <person name="Sun Q."/>
            <person name="Mori K."/>
        </authorList>
    </citation>
    <scope>NUCLEOTIDE SEQUENCE [LARGE SCALE GENOMIC DNA]</scope>
    <source>
        <strain evidence="1 2">CECT 8286</strain>
    </source>
</reference>
<sequence>MEVNKCKACGEVLLGRSDKRFCDMHCKSSFHYKKSITEAPRFYNKVDNQLKNNRRILKNYNKSGKAIIRKDQLISEGFNPNYFTHYWKNTKGDVYLFIYEYGFLRKTEHDVEKYILIMWQDYMEK</sequence>
<gene>
    <name evidence="1" type="ORF">ACFFVB_05430</name>
</gene>
<evidence type="ECO:0008006" key="3">
    <source>
        <dbReference type="Google" id="ProtNLM"/>
    </source>
</evidence>
<protein>
    <recommendedName>
        <fullName evidence="3">DUF2116 family Zn-ribbon domain-containing protein</fullName>
    </recommendedName>
</protein>
<dbReference type="EMBL" id="JBHMEZ010000003">
    <property type="protein sequence ID" value="MFB9052516.1"/>
    <property type="molecule type" value="Genomic_DNA"/>
</dbReference>
<accession>A0ABV5EZB2</accession>
<evidence type="ECO:0000313" key="1">
    <source>
        <dbReference type="EMBL" id="MFB9052516.1"/>
    </source>
</evidence>
<evidence type="ECO:0000313" key="2">
    <source>
        <dbReference type="Proteomes" id="UP001589605"/>
    </source>
</evidence>